<dbReference type="InterPro" id="IPR002575">
    <property type="entry name" value="Aminoglycoside_PTrfase"/>
</dbReference>
<dbReference type="Proteomes" id="UP000037020">
    <property type="component" value="Unassembled WGS sequence"/>
</dbReference>
<gene>
    <name evidence="2" type="ORF">ADK38_31045</name>
</gene>
<sequence length="205" mass="22443">MTEEPLPGGAVREVVRVGDTVRRTASANTPFVAELLTLLEARGWTGAPPWLGVDDEGRETLGHLDGHVAWEPAPRQPAAVHADESLVRVARLVREFHDLTAGTALAGDRAVVCHNDLAPKNTVYRAVGGVLRPVAFLDWDLAAPGERSHDVAHVCWQYLDLGPRTPDVAEAARRMRLIADAYGLDGRARGELVATVRWWQDRSLR</sequence>
<dbReference type="Pfam" id="PF01636">
    <property type="entry name" value="APH"/>
    <property type="match status" value="1"/>
</dbReference>
<evidence type="ECO:0000313" key="3">
    <source>
        <dbReference type="Proteomes" id="UP000037020"/>
    </source>
</evidence>
<accession>A0ABR5IZA6</accession>
<reference evidence="2 3" key="1">
    <citation type="submission" date="2015-07" db="EMBL/GenBank/DDBJ databases">
        <authorList>
            <person name="Ju K.-S."/>
            <person name="Doroghazi J.R."/>
            <person name="Metcalf W.W."/>
        </authorList>
    </citation>
    <scope>NUCLEOTIDE SEQUENCE [LARGE SCALE GENOMIC DNA]</scope>
    <source>
        <strain evidence="2 3">NRRL B-3589</strain>
    </source>
</reference>
<feature type="non-terminal residue" evidence="2">
    <location>
        <position position="205"/>
    </location>
</feature>
<dbReference type="SUPFAM" id="SSF56112">
    <property type="entry name" value="Protein kinase-like (PK-like)"/>
    <property type="match status" value="1"/>
</dbReference>
<evidence type="ECO:0000313" key="2">
    <source>
        <dbReference type="EMBL" id="KOG86437.1"/>
    </source>
</evidence>
<evidence type="ECO:0000259" key="1">
    <source>
        <dbReference type="Pfam" id="PF01636"/>
    </source>
</evidence>
<comment type="caution">
    <text evidence="2">The sequence shown here is derived from an EMBL/GenBank/DDBJ whole genome shotgun (WGS) entry which is preliminary data.</text>
</comment>
<dbReference type="EMBL" id="LGUT01002839">
    <property type="protein sequence ID" value="KOG86437.1"/>
    <property type="molecule type" value="Genomic_DNA"/>
</dbReference>
<dbReference type="Gene3D" id="3.90.1200.10">
    <property type="match status" value="1"/>
</dbReference>
<feature type="domain" description="Aminoglycoside phosphotransferase" evidence="1">
    <location>
        <begin position="48"/>
        <end position="165"/>
    </location>
</feature>
<keyword evidence="3" id="KW-1185">Reference proteome</keyword>
<name>A0ABR5IZA6_9ACTN</name>
<proteinExistence type="predicted"/>
<dbReference type="InterPro" id="IPR011009">
    <property type="entry name" value="Kinase-like_dom_sf"/>
</dbReference>
<organism evidence="2 3">
    <name type="scientific">Streptomyces varsoviensis</name>
    <dbReference type="NCBI Taxonomy" id="67373"/>
    <lineage>
        <taxon>Bacteria</taxon>
        <taxon>Bacillati</taxon>
        <taxon>Actinomycetota</taxon>
        <taxon>Actinomycetes</taxon>
        <taxon>Kitasatosporales</taxon>
        <taxon>Streptomycetaceae</taxon>
        <taxon>Streptomyces</taxon>
    </lineage>
</organism>
<protein>
    <submittedName>
        <fullName evidence="2">Trifolitoxin immunity protein</fullName>
    </submittedName>
</protein>